<dbReference type="RefSeq" id="WP_225700088.1">
    <property type="nucleotide sequence ID" value="NZ_JAIXNE010000011.1"/>
</dbReference>
<keyword evidence="6" id="KW-1185">Reference proteome</keyword>
<organism evidence="5 6">
    <name type="scientific">Fulvivirga sedimenti</name>
    <dbReference type="NCBI Taxonomy" id="2879465"/>
    <lineage>
        <taxon>Bacteria</taxon>
        <taxon>Pseudomonadati</taxon>
        <taxon>Bacteroidota</taxon>
        <taxon>Cytophagia</taxon>
        <taxon>Cytophagales</taxon>
        <taxon>Fulvivirgaceae</taxon>
        <taxon>Fulvivirga</taxon>
    </lineage>
</organism>
<dbReference type="InterPro" id="IPR040086">
    <property type="entry name" value="MJ0683-like"/>
</dbReference>
<feature type="domain" description="Elp3/MiaA/NifB-like radical SAM core" evidence="4">
    <location>
        <begin position="63"/>
        <end position="290"/>
    </location>
</feature>
<evidence type="ECO:0000256" key="2">
    <source>
        <dbReference type="ARBA" id="ARBA00023004"/>
    </source>
</evidence>
<comment type="caution">
    <text evidence="5">The sequence shown here is derived from an EMBL/GenBank/DDBJ whole genome shotgun (WGS) entry which is preliminary data.</text>
</comment>
<sequence length="352" mass="39770">MESTGPIKGRGTSLNTKNRYLRQHIAYDHPEGLDEPMESDKPETELFFDSAANIVNKVTSPDVGMMYSANPYQGCEHGCVYCYARNTHEYWGWNAGLDFERKIIVKKDAPLLLEKFLLQKSWIPQPIVLSGNTDCYQPVEQKLKLTRKMLEVFAKYRHPVGIITKNTTVLRDLDILKDLAADNLVHVYFSITTLNEDLRRVMEPRTATSNRKFEAISELTKAGVPVGIMNAPLIPGINHHEIPAIIRAAANAGARSAGYTVVRLNGPIGDIFKKWLADHYPDRIHKVINQISDMHGGKVNDSEWGVRIKGQGNFADIISRMFRLSKEKYMAGMSMPPYNTGIFRKGGNFRLF</sequence>
<dbReference type="Gene3D" id="3.80.30.30">
    <property type="match status" value="1"/>
</dbReference>
<dbReference type="NCBIfam" id="NF033668">
    <property type="entry name" value="rSAM_PA0069"/>
    <property type="match status" value="1"/>
</dbReference>
<dbReference type="SFLD" id="SFLDS00029">
    <property type="entry name" value="Radical_SAM"/>
    <property type="match status" value="1"/>
</dbReference>
<gene>
    <name evidence="5" type="ORF">LDX50_30430</name>
</gene>
<dbReference type="Pfam" id="PF04055">
    <property type="entry name" value="Radical_SAM"/>
    <property type="match status" value="1"/>
</dbReference>
<dbReference type="PANTHER" id="PTHR43432">
    <property type="entry name" value="SLR0285 PROTEIN"/>
    <property type="match status" value="1"/>
</dbReference>
<dbReference type="InterPro" id="IPR007197">
    <property type="entry name" value="rSAM"/>
</dbReference>
<dbReference type="InterPro" id="IPR006638">
    <property type="entry name" value="Elp3/MiaA/NifB-like_rSAM"/>
</dbReference>
<dbReference type="SMART" id="SM00729">
    <property type="entry name" value="Elp3"/>
    <property type="match status" value="1"/>
</dbReference>
<dbReference type="GO" id="GO:0051536">
    <property type="term" value="F:iron-sulfur cluster binding"/>
    <property type="evidence" value="ECO:0007669"/>
    <property type="project" value="UniProtKB-KW"/>
</dbReference>
<dbReference type="GO" id="GO:0003824">
    <property type="term" value="F:catalytic activity"/>
    <property type="evidence" value="ECO:0007669"/>
    <property type="project" value="InterPro"/>
</dbReference>
<dbReference type="CDD" id="cd01335">
    <property type="entry name" value="Radical_SAM"/>
    <property type="match status" value="1"/>
</dbReference>
<name>A0A9X1HZE3_9BACT</name>
<reference evidence="5" key="1">
    <citation type="submission" date="2021-09" db="EMBL/GenBank/DDBJ databases">
        <title>Fulvivirga sp. isolated from coastal sediment.</title>
        <authorList>
            <person name="Yu H."/>
        </authorList>
    </citation>
    <scope>NUCLEOTIDE SEQUENCE</scope>
    <source>
        <strain evidence="5">1062</strain>
    </source>
</reference>
<dbReference type="Proteomes" id="UP001139409">
    <property type="component" value="Unassembled WGS sequence"/>
</dbReference>
<evidence type="ECO:0000256" key="1">
    <source>
        <dbReference type="ARBA" id="ARBA00022723"/>
    </source>
</evidence>
<proteinExistence type="predicted"/>
<evidence type="ECO:0000313" key="6">
    <source>
        <dbReference type="Proteomes" id="UP001139409"/>
    </source>
</evidence>
<keyword evidence="1" id="KW-0479">Metal-binding</keyword>
<dbReference type="PANTHER" id="PTHR43432:SF3">
    <property type="entry name" value="SLR0285 PROTEIN"/>
    <property type="match status" value="1"/>
</dbReference>
<dbReference type="SUPFAM" id="SSF102114">
    <property type="entry name" value="Radical SAM enzymes"/>
    <property type="match status" value="1"/>
</dbReference>
<dbReference type="SFLD" id="SFLDG01084">
    <property type="entry name" value="Uncharacterised_Radical_SAM_Su"/>
    <property type="match status" value="1"/>
</dbReference>
<dbReference type="InterPro" id="IPR058240">
    <property type="entry name" value="rSAM_sf"/>
</dbReference>
<dbReference type="GO" id="GO:0046872">
    <property type="term" value="F:metal ion binding"/>
    <property type="evidence" value="ECO:0007669"/>
    <property type="project" value="UniProtKB-KW"/>
</dbReference>
<dbReference type="EMBL" id="JAIXNE010000011">
    <property type="protein sequence ID" value="MCA6079229.1"/>
    <property type="molecule type" value="Genomic_DNA"/>
</dbReference>
<keyword evidence="3" id="KW-0411">Iron-sulfur</keyword>
<dbReference type="AlphaFoldDB" id="A0A9X1HZE3"/>
<protein>
    <submittedName>
        <fullName evidence="5">PA0069 family radical SAM protein</fullName>
    </submittedName>
</protein>
<keyword evidence="2" id="KW-0408">Iron</keyword>
<evidence type="ECO:0000256" key="3">
    <source>
        <dbReference type="ARBA" id="ARBA00023014"/>
    </source>
</evidence>
<evidence type="ECO:0000259" key="4">
    <source>
        <dbReference type="SMART" id="SM00729"/>
    </source>
</evidence>
<evidence type="ECO:0000313" key="5">
    <source>
        <dbReference type="EMBL" id="MCA6079229.1"/>
    </source>
</evidence>
<accession>A0A9X1HZE3</accession>